<dbReference type="RefSeq" id="XP_064656691.1">
    <property type="nucleotide sequence ID" value="XM_064804849.1"/>
</dbReference>
<dbReference type="AlphaFoldDB" id="A0AAV9P6K4"/>
<feature type="region of interest" description="Disordered" evidence="1">
    <location>
        <begin position="169"/>
        <end position="205"/>
    </location>
</feature>
<dbReference type="Proteomes" id="UP001337655">
    <property type="component" value="Unassembled WGS sequence"/>
</dbReference>
<feature type="compositionally biased region" description="Polar residues" evidence="1">
    <location>
        <begin position="177"/>
        <end position="194"/>
    </location>
</feature>
<reference evidence="2 3" key="1">
    <citation type="submission" date="2023-08" db="EMBL/GenBank/DDBJ databases">
        <title>Black Yeasts Isolated from many extreme environments.</title>
        <authorList>
            <person name="Coleine C."/>
            <person name="Stajich J.E."/>
            <person name="Selbmann L."/>
        </authorList>
    </citation>
    <scope>NUCLEOTIDE SEQUENCE [LARGE SCALE GENOMIC DNA]</scope>
    <source>
        <strain evidence="2 3">CCFEE 5935</strain>
    </source>
</reference>
<accession>A0AAV9P6K4</accession>
<name>A0AAV9P6K4_9PEZI</name>
<organism evidence="2 3">
    <name type="scientific">Saxophila tyrrhenica</name>
    <dbReference type="NCBI Taxonomy" id="1690608"/>
    <lineage>
        <taxon>Eukaryota</taxon>
        <taxon>Fungi</taxon>
        <taxon>Dikarya</taxon>
        <taxon>Ascomycota</taxon>
        <taxon>Pezizomycotina</taxon>
        <taxon>Dothideomycetes</taxon>
        <taxon>Dothideomycetidae</taxon>
        <taxon>Mycosphaerellales</taxon>
        <taxon>Extremaceae</taxon>
        <taxon>Saxophila</taxon>
    </lineage>
</organism>
<gene>
    <name evidence="2" type="ORF">LTR77_007612</name>
</gene>
<protein>
    <submittedName>
        <fullName evidence="2">Uncharacterized protein</fullName>
    </submittedName>
</protein>
<dbReference type="GeneID" id="89928948"/>
<evidence type="ECO:0000313" key="3">
    <source>
        <dbReference type="Proteomes" id="UP001337655"/>
    </source>
</evidence>
<keyword evidence="3" id="KW-1185">Reference proteome</keyword>
<dbReference type="EMBL" id="JAVRRT010000012">
    <property type="protein sequence ID" value="KAK5166883.1"/>
    <property type="molecule type" value="Genomic_DNA"/>
</dbReference>
<evidence type="ECO:0000256" key="1">
    <source>
        <dbReference type="SAM" id="MobiDB-lite"/>
    </source>
</evidence>
<evidence type="ECO:0000313" key="2">
    <source>
        <dbReference type="EMBL" id="KAK5166883.1"/>
    </source>
</evidence>
<proteinExistence type="predicted"/>
<sequence length="205" mass="23177">MQPSRMHQQVLLHRVVVEQQQHHPTHVTPWIAPADYFELIRCVSKRGASIPFSGTPGRRQLLLRTHTSLFNVVAKYRTCYGYPVYRRRLKQCSTLRGFHPSRSTDPSVVDAEQIQQHIRSFNLPPPRLLGRLASHQEQQHIELKKLKRQSLALRAPSCQSRIHVNLSFPGGGENTALGPTTSEDQNCGSRTKTGGSKIPSFRSKG</sequence>
<comment type="caution">
    <text evidence="2">The sequence shown here is derived from an EMBL/GenBank/DDBJ whole genome shotgun (WGS) entry which is preliminary data.</text>
</comment>